<comment type="caution">
    <text evidence="3">The sequence shown here is derived from an EMBL/GenBank/DDBJ whole genome shotgun (WGS) entry which is preliminary data.</text>
</comment>
<dbReference type="Proteomes" id="UP000305526">
    <property type="component" value="Unassembled WGS sequence"/>
</dbReference>
<dbReference type="PANTHER" id="PTHR35568:SF1">
    <property type="entry name" value="TRANSCRIPTIONAL REGULATOR DAUR"/>
    <property type="match status" value="1"/>
</dbReference>
<feature type="domain" description="YheO-like" evidence="1">
    <location>
        <begin position="25"/>
        <end position="133"/>
    </location>
</feature>
<dbReference type="PANTHER" id="PTHR35568">
    <property type="entry name" value="TRANSCRIPTIONAL REGULATOR DAUR"/>
    <property type="match status" value="1"/>
</dbReference>
<evidence type="ECO:0000313" key="3">
    <source>
        <dbReference type="EMBL" id="TCV84643.1"/>
    </source>
</evidence>
<name>A0A4R3Y3G2_9PAST</name>
<evidence type="ECO:0000313" key="4">
    <source>
        <dbReference type="EMBL" id="TNG92323.1"/>
    </source>
</evidence>
<dbReference type="Proteomes" id="UP000294619">
    <property type="component" value="Unassembled WGS sequence"/>
</dbReference>
<dbReference type="AlphaFoldDB" id="A0A4R3Y3G2"/>
<organism evidence="3 5">
    <name type="scientific">Testudinibacter aquarius</name>
    <dbReference type="NCBI Taxonomy" id="1524974"/>
    <lineage>
        <taxon>Bacteria</taxon>
        <taxon>Pseudomonadati</taxon>
        <taxon>Pseudomonadota</taxon>
        <taxon>Gammaproteobacteria</taxon>
        <taxon>Pasteurellales</taxon>
        <taxon>Pasteurellaceae</taxon>
        <taxon>Testudinibacter</taxon>
    </lineage>
</organism>
<reference evidence="3 5" key="1">
    <citation type="submission" date="2019-03" db="EMBL/GenBank/DDBJ databases">
        <title>Genomic Encyclopedia of Type Strains, Phase IV (KMG-IV): sequencing the most valuable type-strain genomes for metagenomic binning, comparative biology and taxonomic classification.</title>
        <authorList>
            <person name="Goeker M."/>
        </authorList>
    </citation>
    <scope>NUCLEOTIDE SEQUENCE [LARGE SCALE GENOMIC DNA]</scope>
    <source>
        <strain evidence="3 5">DSM 28140</strain>
    </source>
</reference>
<evidence type="ECO:0000313" key="6">
    <source>
        <dbReference type="Proteomes" id="UP000305526"/>
    </source>
</evidence>
<dbReference type="InterPro" id="IPR039446">
    <property type="entry name" value="DauR-like"/>
</dbReference>
<dbReference type="RefSeq" id="WP_132967871.1">
    <property type="nucleotide sequence ID" value="NZ_LEKL01000034.1"/>
</dbReference>
<dbReference type="Pfam" id="PF13309">
    <property type="entry name" value="HTH_22"/>
    <property type="match status" value="1"/>
</dbReference>
<dbReference type="EMBL" id="SMCP01000011">
    <property type="protein sequence ID" value="TCV84643.1"/>
    <property type="molecule type" value="Genomic_DNA"/>
</dbReference>
<accession>A0A4R3Y3G2</accession>
<reference evidence="4 6" key="2">
    <citation type="submission" date="2019-05" db="EMBL/GenBank/DDBJ databases">
        <title>Pasteurellaceae isolates from reptiles.</title>
        <authorList>
            <person name="Bojesen A.M."/>
            <person name="Lund E."/>
        </authorList>
    </citation>
    <scope>NUCLEOTIDE SEQUENCE [LARGE SCALE GENOMIC DNA]</scope>
    <source>
        <strain evidence="4 6">ELNT2x</strain>
    </source>
</reference>
<proteinExistence type="predicted"/>
<dbReference type="EMBL" id="VDGV01000033">
    <property type="protein sequence ID" value="TNG92323.1"/>
    <property type="molecule type" value="Genomic_DNA"/>
</dbReference>
<gene>
    <name evidence="3" type="ORF">EDC16_11155</name>
    <name evidence="4" type="ORF">FHQ21_05005</name>
</gene>
<feature type="domain" description="Transcriptional regulator DauR-like HTH" evidence="2">
    <location>
        <begin position="176"/>
        <end position="232"/>
    </location>
</feature>
<keyword evidence="6" id="KW-1185">Reference proteome</keyword>
<evidence type="ECO:0000259" key="2">
    <source>
        <dbReference type="Pfam" id="PF13309"/>
    </source>
</evidence>
<evidence type="ECO:0000259" key="1">
    <source>
        <dbReference type="Pfam" id="PF08348"/>
    </source>
</evidence>
<protein>
    <submittedName>
        <fullName evidence="3">Putative transcriptional regulator YheO</fullName>
    </submittedName>
</protein>
<evidence type="ECO:0000313" key="5">
    <source>
        <dbReference type="Proteomes" id="UP000294619"/>
    </source>
</evidence>
<dbReference type="Pfam" id="PF08348">
    <property type="entry name" value="PAS_6"/>
    <property type="match status" value="1"/>
</dbReference>
<dbReference type="InterPro" id="IPR013559">
    <property type="entry name" value="YheO"/>
</dbReference>
<sequence length="237" mass="26414">MVKLNQTRDFPTLTYPLTLVDKQILRSQEPVLTMLKNLLGNDCEVVLHSLADLQCSVIKIVNSHLTDRAVGAPITSTALNMLKQMTEEKTFVTDAYFTHAKNGQKMRSITQAVLGENDRIIGLLCVNLSLDTPLHDFMSFLLSTNTTQVQSATVNEIKNGELFAENIDDLFNQTAEKVIDRISHDPTIGVNNKNKLIITELYQQGLFELKGATKVIANLLGISTHTVYLHLRNCSDT</sequence>
<dbReference type="InterPro" id="IPR039445">
    <property type="entry name" value="DauR-like_HTH"/>
</dbReference>